<reference evidence="2 3" key="2">
    <citation type="submission" date="2019-01" db="EMBL/GenBank/DDBJ databases">
        <title>A chromosome length genome reference of the Java medaka (oryzias javanicus).</title>
        <authorList>
            <person name="Herpin A."/>
            <person name="Takehana Y."/>
            <person name="Naruse K."/>
            <person name="Ansai S."/>
            <person name="Kawaguchi M."/>
        </authorList>
    </citation>
    <scope>NUCLEOTIDE SEQUENCE [LARGE SCALE GENOMIC DNA]</scope>
    <source>
        <strain evidence="2">RS831</strain>
        <tissue evidence="2">Whole body</tissue>
    </source>
</reference>
<evidence type="ECO:0000313" key="2">
    <source>
        <dbReference type="EMBL" id="RVE72659.1"/>
    </source>
</evidence>
<evidence type="ECO:0000313" key="3">
    <source>
        <dbReference type="Proteomes" id="UP000283210"/>
    </source>
</evidence>
<feature type="compositionally biased region" description="Basic and acidic residues" evidence="1">
    <location>
        <begin position="127"/>
        <end position="136"/>
    </location>
</feature>
<accession>A0A3S2PXN4</accession>
<dbReference type="Proteomes" id="UP000283210">
    <property type="component" value="Chromosome 5"/>
</dbReference>
<feature type="region of interest" description="Disordered" evidence="1">
    <location>
        <begin position="127"/>
        <end position="159"/>
    </location>
</feature>
<feature type="compositionally biased region" description="Low complexity" evidence="1">
    <location>
        <begin position="86"/>
        <end position="96"/>
    </location>
</feature>
<keyword evidence="3" id="KW-1185">Reference proteome</keyword>
<sequence>MLNERTEEVEAVRKKGGGEADCGWSDSENARLCPPSILPLLLRLEIHPSGSAADICVEDLGRTGRVLSLTSDCSPHLRGRRTSTCARRSPPRARSPNFGVAETARRLRGETGDLTPTNTAYICPLPHKREAGKESSRGASRLQRQGEEGAAGKEGFWLRDRTGSGPIAEALSMMGLLRL</sequence>
<dbReference type="EMBL" id="CM012441">
    <property type="protein sequence ID" value="RVE72659.1"/>
    <property type="molecule type" value="Genomic_DNA"/>
</dbReference>
<feature type="region of interest" description="Disordered" evidence="1">
    <location>
        <begin position="78"/>
        <end position="97"/>
    </location>
</feature>
<dbReference type="AlphaFoldDB" id="A0A3S2PXN4"/>
<protein>
    <submittedName>
        <fullName evidence="2">Uncharacterized protein</fullName>
    </submittedName>
</protein>
<evidence type="ECO:0000256" key="1">
    <source>
        <dbReference type="SAM" id="MobiDB-lite"/>
    </source>
</evidence>
<organism evidence="2 3">
    <name type="scientific">Oryzias javanicus</name>
    <name type="common">Javanese ricefish</name>
    <name type="synonym">Aplocheilus javanicus</name>
    <dbReference type="NCBI Taxonomy" id="123683"/>
    <lineage>
        <taxon>Eukaryota</taxon>
        <taxon>Metazoa</taxon>
        <taxon>Chordata</taxon>
        <taxon>Craniata</taxon>
        <taxon>Vertebrata</taxon>
        <taxon>Euteleostomi</taxon>
        <taxon>Actinopterygii</taxon>
        <taxon>Neopterygii</taxon>
        <taxon>Teleostei</taxon>
        <taxon>Neoteleostei</taxon>
        <taxon>Acanthomorphata</taxon>
        <taxon>Ovalentaria</taxon>
        <taxon>Atherinomorphae</taxon>
        <taxon>Beloniformes</taxon>
        <taxon>Adrianichthyidae</taxon>
        <taxon>Oryziinae</taxon>
        <taxon>Oryzias</taxon>
    </lineage>
</organism>
<feature type="compositionally biased region" description="Basic and acidic residues" evidence="1">
    <location>
        <begin position="144"/>
        <end position="159"/>
    </location>
</feature>
<feature type="region of interest" description="Disordered" evidence="1">
    <location>
        <begin position="1"/>
        <end position="20"/>
    </location>
</feature>
<proteinExistence type="predicted"/>
<reference evidence="2 3" key="1">
    <citation type="submission" date="2018-11" db="EMBL/GenBank/DDBJ databases">
        <authorList>
            <person name="Lopez-Roques C."/>
            <person name="Donnadieu C."/>
            <person name="Bouchez O."/>
            <person name="Klopp C."/>
            <person name="Cabau C."/>
            <person name="Zahm M."/>
        </authorList>
    </citation>
    <scope>NUCLEOTIDE SEQUENCE [LARGE SCALE GENOMIC DNA]</scope>
    <source>
        <strain evidence="2">RS831</strain>
        <tissue evidence="2">Whole body</tissue>
    </source>
</reference>
<gene>
    <name evidence="2" type="ORF">OJAV_G00043050</name>
</gene>
<feature type="compositionally biased region" description="Basic and acidic residues" evidence="1">
    <location>
        <begin position="1"/>
        <end position="18"/>
    </location>
</feature>
<name>A0A3S2PXN4_ORYJA</name>